<evidence type="ECO:0000256" key="1">
    <source>
        <dbReference type="SAM" id="Phobius"/>
    </source>
</evidence>
<name>J3F2E0_ACTNH</name>
<feature type="transmembrane region" description="Helical" evidence="1">
    <location>
        <begin position="74"/>
        <end position="92"/>
    </location>
</feature>
<feature type="transmembrane region" description="Helical" evidence="1">
    <location>
        <begin position="226"/>
        <end position="247"/>
    </location>
</feature>
<dbReference type="GeneID" id="64256144"/>
<evidence type="ECO:0000313" key="3">
    <source>
        <dbReference type="Proteomes" id="UP000007814"/>
    </source>
</evidence>
<keyword evidence="1" id="KW-0812">Transmembrane</keyword>
<reference evidence="2 3" key="1">
    <citation type="submission" date="2012-07" db="EMBL/GenBank/DDBJ databases">
        <authorList>
            <person name="Durkin A.S."/>
            <person name="McCorrison J."/>
            <person name="Torralba M."/>
            <person name="Gillis M."/>
            <person name="Methe B."/>
            <person name="Sutton G."/>
            <person name="Nelson K.E."/>
        </authorList>
    </citation>
    <scope>NUCLEOTIDE SEQUENCE [LARGE SCALE GENOMIC DNA]</scope>
    <source>
        <strain evidence="3">ATCC 12104 / DSM 43013 / CCUG 2238 / JCM 8349 / NCTC 10301 / Howell 279</strain>
    </source>
</reference>
<dbReference type="AlphaFoldDB" id="J3F2E0"/>
<dbReference type="Proteomes" id="UP000007814">
    <property type="component" value="Unassembled WGS sequence"/>
</dbReference>
<feature type="transmembrane region" description="Helical" evidence="1">
    <location>
        <begin position="128"/>
        <end position="144"/>
    </location>
</feature>
<feature type="transmembrane region" description="Helical" evidence="1">
    <location>
        <begin position="6"/>
        <end position="25"/>
    </location>
</feature>
<evidence type="ECO:0000313" key="2">
    <source>
        <dbReference type="EMBL" id="EJN84447.1"/>
    </source>
</evidence>
<protein>
    <submittedName>
        <fullName evidence="2">Uncharacterized protein</fullName>
    </submittedName>
</protein>
<dbReference type="EMBL" id="ALJK01000149">
    <property type="protein sequence ID" value="EJN84447.1"/>
    <property type="molecule type" value="Genomic_DNA"/>
</dbReference>
<accession>J3F2E0</accession>
<proteinExistence type="predicted"/>
<keyword evidence="1" id="KW-0472">Membrane</keyword>
<dbReference type="eggNOG" id="ENOG5031ICQ">
    <property type="taxonomic scope" value="Bacteria"/>
</dbReference>
<sequence>MSDTIVASIIGVVGAVIAALVSTMMPSRKNKGSDGDQIYIAGNRNVATINKHDNRTYNTYNIYPSRATSSNDDAFILIISAVAILACILVGVGVFGDLILTGAATMGSVFMLFLLIFSLIGNVSVKRIYLLGYFLFGVLLWVSVHRVTTSNVFLVLKNAVRSGSFTQRASAAFSVGSAGHAVAIVFILVVFSVFIAMWSGVAILIKYNNVKCSTKEEGGKEFISCLIAMVMLAISCFGDLIGSWISWLGQVNIGT</sequence>
<feature type="transmembrane region" description="Helical" evidence="1">
    <location>
        <begin position="181"/>
        <end position="205"/>
    </location>
</feature>
<keyword evidence="1" id="KW-1133">Transmembrane helix</keyword>
<organism evidence="2 3">
    <name type="scientific">Actinomyces naeslundii (strain ATCC 12104 / DSM 43013 / CCUG 2238 / JCM 8349 / NCTC 10301 / Howell 279)</name>
    <dbReference type="NCBI Taxonomy" id="1115803"/>
    <lineage>
        <taxon>Bacteria</taxon>
        <taxon>Bacillati</taxon>
        <taxon>Actinomycetota</taxon>
        <taxon>Actinomycetes</taxon>
        <taxon>Actinomycetales</taxon>
        <taxon>Actinomycetaceae</taxon>
        <taxon>Actinomyces</taxon>
    </lineage>
</organism>
<feature type="transmembrane region" description="Helical" evidence="1">
    <location>
        <begin position="98"/>
        <end position="121"/>
    </location>
</feature>
<comment type="caution">
    <text evidence="2">The sequence shown here is derived from an EMBL/GenBank/DDBJ whole genome shotgun (WGS) entry which is preliminary data.</text>
</comment>
<gene>
    <name evidence="2" type="ORF">HMPREF1129_2654</name>
</gene>
<dbReference type="RefSeq" id="WP_003783664.1">
    <property type="nucleotide sequence ID" value="NZ_ALJK01000149.1"/>
</dbReference>